<gene>
    <name evidence="2" type="ORF">HNO88_000522</name>
</gene>
<evidence type="ECO:0000256" key="1">
    <source>
        <dbReference type="SAM" id="Phobius"/>
    </source>
</evidence>
<dbReference type="AlphaFoldDB" id="A0A7W7K6M3"/>
<proteinExistence type="predicted"/>
<reference evidence="2 3" key="1">
    <citation type="submission" date="2020-08" db="EMBL/GenBank/DDBJ databases">
        <title>Functional genomics of gut bacteria from endangered species of beetles.</title>
        <authorList>
            <person name="Carlos-Shanley C."/>
        </authorList>
    </citation>
    <scope>NUCLEOTIDE SEQUENCE [LARGE SCALE GENOMIC DNA]</scope>
    <source>
        <strain evidence="2 3">S00245</strain>
    </source>
</reference>
<name>A0A7W7K6M3_9SPHN</name>
<feature type="transmembrane region" description="Helical" evidence="1">
    <location>
        <begin position="78"/>
        <end position="101"/>
    </location>
</feature>
<keyword evidence="1" id="KW-0812">Transmembrane</keyword>
<keyword evidence="1" id="KW-1133">Transmembrane helix</keyword>
<keyword evidence="1" id="KW-0472">Membrane</keyword>
<sequence>MQLPKASHTSQRFEALRGKLATIVSSFEPFRIYWSVYGGLSALLKSIYLWLSVLITAGCYPFWLDRGFLSDERPVADVLLTVIPALMAFTLAGMAIVLALSGKRFTNAIREGGRPDSLFMRVVVLFFHFILVQAVGLVLALFSRSYPDQSWLAGVAFFFATYGIASAVAIAAMLLNISRIYNITGGED</sequence>
<feature type="transmembrane region" description="Helical" evidence="1">
    <location>
        <begin position="122"/>
        <end position="142"/>
    </location>
</feature>
<protein>
    <submittedName>
        <fullName evidence="2">Putative membrane protein</fullName>
    </submittedName>
</protein>
<organism evidence="2 3">
    <name type="scientific">Novosphingobium chloroacetimidivorans</name>
    <dbReference type="NCBI Taxonomy" id="1428314"/>
    <lineage>
        <taxon>Bacteria</taxon>
        <taxon>Pseudomonadati</taxon>
        <taxon>Pseudomonadota</taxon>
        <taxon>Alphaproteobacteria</taxon>
        <taxon>Sphingomonadales</taxon>
        <taxon>Sphingomonadaceae</taxon>
        <taxon>Novosphingobium</taxon>
    </lineage>
</organism>
<keyword evidence="3" id="KW-1185">Reference proteome</keyword>
<comment type="caution">
    <text evidence="2">The sequence shown here is derived from an EMBL/GenBank/DDBJ whole genome shotgun (WGS) entry which is preliminary data.</text>
</comment>
<feature type="transmembrane region" description="Helical" evidence="1">
    <location>
        <begin position="154"/>
        <end position="175"/>
    </location>
</feature>
<evidence type="ECO:0000313" key="2">
    <source>
        <dbReference type="EMBL" id="MBB4857215.1"/>
    </source>
</evidence>
<dbReference type="EMBL" id="JACHLR010000002">
    <property type="protein sequence ID" value="MBB4857215.1"/>
    <property type="molecule type" value="Genomic_DNA"/>
</dbReference>
<accession>A0A7W7K6M3</accession>
<evidence type="ECO:0000313" key="3">
    <source>
        <dbReference type="Proteomes" id="UP000555448"/>
    </source>
</evidence>
<dbReference type="Proteomes" id="UP000555448">
    <property type="component" value="Unassembled WGS sequence"/>
</dbReference>
<feature type="transmembrane region" description="Helical" evidence="1">
    <location>
        <begin position="47"/>
        <end position="63"/>
    </location>
</feature>